<feature type="region of interest" description="Disordered" evidence="2">
    <location>
        <begin position="1"/>
        <end position="24"/>
    </location>
</feature>
<evidence type="ECO:0000313" key="5">
    <source>
        <dbReference type="Proteomes" id="UP000324585"/>
    </source>
</evidence>
<evidence type="ECO:0000259" key="3">
    <source>
        <dbReference type="Pfam" id="PF03914"/>
    </source>
</evidence>
<dbReference type="Proteomes" id="UP000324585">
    <property type="component" value="Unassembled WGS sequence"/>
</dbReference>
<dbReference type="AlphaFoldDB" id="A0A5J4YMT2"/>
<sequence>MARKRRAPPAIGEEDEREGVPKDADLSVRALEERVRKHPAQEANLLEQMLEAVRRHCCLGEEALGRTAAGLQLKEAVEAFHATRRAFGYVHGLLHNTRDGDNDADETSALDEPNGSSSLEMNDTLAALADWVDVQKKSFSALAIDALCSADTSHGALKKTALGVLVAQPAWDSALRELVQRMLTGKCRDAPTLIDDVCQLLGSKYDDVRLVLLQSAHSVCLRAAESAAVLVVEANVLKLLGCVGGLVQQVLDMGKDEYVEQLLEETRKQGEASHTGAKRKKVDERGSGRSLLKAQRRAYGEAWLAFLGLDLSAPVQAQVLKDLSHQVLPVMSHPVRLSDFLTNAYNLGGVSSFLALEALFFLVQNHSLDYPLFYHKLYSLLTTDLFVMKDRAKYMDLISMFVISRYIPGYLVAAFLKRLLRRAMLAPAYGSLWCVRLAVQLVRKHPSVYFLVHRTFNDTDGAERRHTLVGLDFFSAGNDADTGNGGKDATVDPAELAAVAAGVDVYDDTEIDPARCGAMQSSLWEIEALRRHYCPAVARFCEAFSADVRRKGAIPPPPQPPGGVSEFSSVTFETLFNAEVSRRAKEVPLAYRVPEAPPEDQELSWFC</sequence>
<gene>
    <name evidence="4" type="ORF">FVE85_8055</name>
</gene>
<dbReference type="PANTHER" id="PTHR12455">
    <property type="entry name" value="NUCLEOLAR COMPLEX PROTEIN 4"/>
    <property type="match status" value="1"/>
</dbReference>
<feature type="region of interest" description="Disordered" evidence="2">
    <location>
        <begin position="98"/>
        <end position="117"/>
    </location>
</feature>
<dbReference type="InterPro" id="IPR027193">
    <property type="entry name" value="Noc4"/>
</dbReference>
<accession>A0A5J4YMT2</accession>
<comment type="similarity">
    <text evidence="1">Belongs to the CBF/MAK21 family.</text>
</comment>
<proteinExistence type="inferred from homology"/>
<dbReference type="GO" id="GO:0032040">
    <property type="term" value="C:small-subunit processome"/>
    <property type="evidence" value="ECO:0007669"/>
    <property type="project" value="TreeGrafter"/>
</dbReference>
<dbReference type="OrthoDB" id="4760at2759"/>
<dbReference type="InterPro" id="IPR005612">
    <property type="entry name" value="CCAAT-binding_factor"/>
</dbReference>
<keyword evidence="5" id="KW-1185">Reference proteome</keyword>
<reference evidence="5" key="1">
    <citation type="journal article" date="2019" name="Nat. Commun.">
        <title>Expansion of phycobilisome linker gene families in mesophilic red algae.</title>
        <authorList>
            <person name="Lee J."/>
            <person name="Kim D."/>
            <person name="Bhattacharya D."/>
            <person name="Yoon H.S."/>
        </authorList>
    </citation>
    <scope>NUCLEOTIDE SEQUENCE [LARGE SCALE GENOMIC DNA]</scope>
    <source>
        <strain evidence="5">CCMP 1328</strain>
    </source>
</reference>
<organism evidence="4 5">
    <name type="scientific">Porphyridium purpureum</name>
    <name type="common">Red alga</name>
    <name type="synonym">Porphyridium cruentum</name>
    <dbReference type="NCBI Taxonomy" id="35688"/>
    <lineage>
        <taxon>Eukaryota</taxon>
        <taxon>Rhodophyta</taxon>
        <taxon>Bangiophyceae</taxon>
        <taxon>Porphyridiales</taxon>
        <taxon>Porphyridiaceae</taxon>
        <taxon>Porphyridium</taxon>
    </lineage>
</organism>
<evidence type="ECO:0000256" key="1">
    <source>
        <dbReference type="ARBA" id="ARBA00007797"/>
    </source>
</evidence>
<feature type="domain" description="CCAAT-binding factor" evidence="3">
    <location>
        <begin position="353"/>
        <end position="540"/>
    </location>
</feature>
<dbReference type="GO" id="GO:0030692">
    <property type="term" value="C:Noc4p-Nop14p complex"/>
    <property type="evidence" value="ECO:0007669"/>
    <property type="project" value="TreeGrafter"/>
</dbReference>
<dbReference type="GO" id="GO:0042254">
    <property type="term" value="P:ribosome biogenesis"/>
    <property type="evidence" value="ECO:0007669"/>
    <property type="project" value="InterPro"/>
</dbReference>
<name>A0A5J4YMT2_PORPP</name>
<protein>
    <submittedName>
        <fullName evidence="4">Nucleolar complex protein 4-like</fullName>
    </submittedName>
</protein>
<dbReference type="EMBL" id="VRMN01000009">
    <property type="protein sequence ID" value="KAA8492548.1"/>
    <property type="molecule type" value="Genomic_DNA"/>
</dbReference>
<dbReference type="Pfam" id="PF03914">
    <property type="entry name" value="CBF"/>
    <property type="match status" value="1"/>
</dbReference>
<dbReference type="PANTHER" id="PTHR12455:SF0">
    <property type="entry name" value="NUCLEOLAR COMPLEX PROTEIN 4 HOMOLOG"/>
    <property type="match status" value="1"/>
</dbReference>
<evidence type="ECO:0000256" key="2">
    <source>
        <dbReference type="SAM" id="MobiDB-lite"/>
    </source>
</evidence>
<evidence type="ECO:0000313" key="4">
    <source>
        <dbReference type="EMBL" id="KAA8492548.1"/>
    </source>
</evidence>
<comment type="caution">
    <text evidence="4">The sequence shown here is derived from an EMBL/GenBank/DDBJ whole genome shotgun (WGS) entry which is preliminary data.</text>
</comment>